<protein>
    <submittedName>
        <fullName evidence="4">Uncharacterized protein</fullName>
    </submittedName>
</protein>
<dbReference type="InterPro" id="IPR013103">
    <property type="entry name" value="RVT_2"/>
</dbReference>
<feature type="compositionally biased region" description="Low complexity" evidence="1">
    <location>
        <begin position="1058"/>
        <end position="1072"/>
    </location>
</feature>
<feature type="compositionally biased region" description="Basic and acidic residues" evidence="1">
    <location>
        <begin position="225"/>
        <end position="234"/>
    </location>
</feature>
<sequence>MEFESAQNNTTAKLPILKLGEYEMWVIRIKHQYNDAKPMFAAIETRFGGNEATKKTQTTLLKKQYKNFNASSTESLDSIFNRLQKIDSRHAILGVIITQEDLNSKFLRSLSLEWNTHVVVWMNKADIETMSIDDLYNNFKIIKPDVKKSVGTSIGAQNIAFMTAPSTSNTNDVNTDNPTYKASTVSPNVNIASPQVSTANFSDNVVYAFMVKNPNGSNLLQNQDGRLRNQDNTKKQGNNEATSSKAMLAIDAATYKRCLATVEEQLVTYKKNEFLFSEEVAVLKKEVACKDYEINVLKSEFEKVKQEKEDIEFKIKKFDNASKSLDKLIGSQITDNSKKGLGYHVVPPPHPLTYNGPTKLDLSYSGLDEFKEPEFKGYGPRDNTTDTTTTTTTTTSGETGTKSGRTVTLTTEDMQKKKNDVKARTTLLLSLPDEHQLRFRKYKTARELWATILKTFGGNEAIKKTKKNLLKQQYGNFRAKGSETLEKTFSRLQVIVGQLQFMDVEVEQEDLNQKFLISLALEWLMHTIVWRNMSDLDTMSLDDLYNHLKVYESEVQKKTEPNSQNMAFISSAKHNSGKKMDINQIDEDNMEKMDIKWNMALLSMRADKFWKRTGKKISIQGSDVAGFDKSKVECFSCHKMGHFAREPSPTVESTSEENQNRNPSVSKNVASPITPKPFIKFVKPKDSQSESKTDKKETSKKPPVKYAEQFRKPNKKPNVRGNKRNWNNLKSHQLGPEFVMKKKACFNSVMKIFRLGFLGKPTISDVEKLYVRHEKKHGLPGTLGNLDFTDWAWFGFPVAHKAQYCRRYHGPDPFILLEAIACKVLWIWQAFLVFLGRTTTSILFIVPMIYLEWVPFVKSVTKLFDDDHKRLRYKARMKGRNVSNGIRRENIHRMTSYDSMNKGIELSGKFEEKGDEGYFIRYSMSSKAFRVFNKRTRRVEENLHVEFIENKAIEKGAGPNWLFDIDSLTKSMNYVPVDAGTISTKLSGTKDTTSQEVKKDVSSLRYIALPNWAHDALLEFSSSKPQDHYSTEVFEGSGNTNPTTSTSNPPADHMETLTVETPIPTVSSPVPTAYSTDSQDSSNILGGTTNSDESNGEAADISNMETAISASPTPTLRIHKAHPKSQIIDPVDTLIQTRNKSKEMDVKSAFLYGTIDEEVYVMQPPGFQDPEYPAKVYKVEKVMYGSHQAPRAWYGTLSKYLLKNGFHRVKRIFRYLKGHPKLGFWYPKDSSFDLVAYSDSDYGGATQDHKSTTRGCQFLGRRLIEKCRRSV</sequence>
<dbReference type="EMBL" id="BKCJ010003080">
    <property type="protein sequence ID" value="GEU52854.1"/>
    <property type="molecule type" value="Genomic_DNA"/>
</dbReference>
<dbReference type="InterPro" id="IPR006912">
    <property type="entry name" value="Harbinger_derived_prot"/>
</dbReference>
<evidence type="ECO:0000259" key="2">
    <source>
        <dbReference type="Pfam" id="PF07727"/>
    </source>
</evidence>
<dbReference type="AlphaFoldDB" id="A0A6L2KY77"/>
<feature type="compositionally biased region" description="Low complexity" evidence="1">
    <location>
        <begin position="1036"/>
        <end position="1050"/>
    </location>
</feature>
<feature type="compositionally biased region" description="Low complexity" evidence="1">
    <location>
        <begin position="385"/>
        <end position="404"/>
    </location>
</feature>
<evidence type="ECO:0000256" key="1">
    <source>
        <dbReference type="SAM" id="MobiDB-lite"/>
    </source>
</evidence>
<feature type="compositionally biased region" description="Polar residues" evidence="1">
    <location>
        <begin position="660"/>
        <end position="671"/>
    </location>
</feature>
<gene>
    <name evidence="4" type="ORF">Tci_024832</name>
</gene>
<comment type="caution">
    <text evidence="4">The sequence shown here is derived from an EMBL/GenBank/DDBJ whole genome shotgun (WGS) entry which is preliminary data.</text>
</comment>
<evidence type="ECO:0000259" key="3">
    <source>
        <dbReference type="Pfam" id="PF25597"/>
    </source>
</evidence>
<dbReference type="PANTHER" id="PTHR11439:SF495">
    <property type="entry name" value="REVERSE TRANSCRIPTASE, RNA-DEPENDENT DNA POLYMERASE-RELATED"/>
    <property type="match status" value="1"/>
</dbReference>
<dbReference type="Pfam" id="PF07727">
    <property type="entry name" value="RVT_2"/>
    <property type="match status" value="1"/>
</dbReference>
<feature type="compositionally biased region" description="Low complexity" evidence="1">
    <location>
        <begin position="646"/>
        <end position="657"/>
    </location>
</feature>
<dbReference type="InterPro" id="IPR057670">
    <property type="entry name" value="SH3_retrovirus"/>
</dbReference>
<feature type="compositionally biased region" description="Polar residues" evidence="1">
    <location>
        <begin position="1073"/>
        <end position="1093"/>
    </location>
</feature>
<feature type="region of interest" description="Disordered" evidence="1">
    <location>
        <begin position="1028"/>
        <end position="1097"/>
    </location>
</feature>
<feature type="compositionally biased region" description="Basic and acidic residues" evidence="1">
    <location>
        <begin position="683"/>
        <end position="700"/>
    </location>
</feature>
<reference evidence="4" key="1">
    <citation type="journal article" date="2019" name="Sci. Rep.">
        <title>Draft genome of Tanacetum cinerariifolium, the natural source of mosquito coil.</title>
        <authorList>
            <person name="Yamashiro T."/>
            <person name="Shiraishi A."/>
            <person name="Satake H."/>
            <person name="Nakayama K."/>
        </authorList>
    </citation>
    <scope>NUCLEOTIDE SEQUENCE</scope>
</reference>
<name>A0A6L2KY77_TANCI</name>
<organism evidence="4">
    <name type="scientific">Tanacetum cinerariifolium</name>
    <name type="common">Dalmatian daisy</name>
    <name type="synonym">Chrysanthemum cinerariifolium</name>
    <dbReference type="NCBI Taxonomy" id="118510"/>
    <lineage>
        <taxon>Eukaryota</taxon>
        <taxon>Viridiplantae</taxon>
        <taxon>Streptophyta</taxon>
        <taxon>Embryophyta</taxon>
        <taxon>Tracheophyta</taxon>
        <taxon>Spermatophyta</taxon>
        <taxon>Magnoliopsida</taxon>
        <taxon>eudicotyledons</taxon>
        <taxon>Gunneridae</taxon>
        <taxon>Pentapetalae</taxon>
        <taxon>asterids</taxon>
        <taxon>campanulids</taxon>
        <taxon>Asterales</taxon>
        <taxon>Asteraceae</taxon>
        <taxon>Asteroideae</taxon>
        <taxon>Anthemideae</taxon>
        <taxon>Anthemidinae</taxon>
        <taxon>Tanacetum</taxon>
    </lineage>
</organism>
<dbReference type="PANTHER" id="PTHR11439">
    <property type="entry name" value="GAG-POL-RELATED RETROTRANSPOSON"/>
    <property type="match status" value="1"/>
</dbReference>
<feature type="domain" description="Reverse transcriptase Ty1/copia-type" evidence="2">
    <location>
        <begin position="1142"/>
        <end position="1211"/>
    </location>
</feature>
<feature type="domain" description="Retroviral polymerase SH3-like" evidence="3">
    <location>
        <begin position="907"/>
        <end position="952"/>
    </location>
</feature>
<proteinExistence type="predicted"/>
<feature type="non-terminal residue" evidence="4">
    <location>
        <position position="1271"/>
    </location>
</feature>
<accession>A0A6L2KY77</accession>
<dbReference type="Pfam" id="PF04827">
    <property type="entry name" value="Plant_tran"/>
    <property type="match status" value="1"/>
</dbReference>
<dbReference type="Pfam" id="PF25597">
    <property type="entry name" value="SH3_retrovirus"/>
    <property type="match status" value="1"/>
</dbReference>
<feature type="region of interest" description="Disordered" evidence="1">
    <location>
        <begin position="373"/>
        <end position="404"/>
    </location>
</feature>
<dbReference type="Pfam" id="PF14223">
    <property type="entry name" value="Retrotran_gag_2"/>
    <property type="match status" value="2"/>
</dbReference>
<feature type="region of interest" description="Disordered" evidence="1">
    <location>
        <begin position="643"/>
        <end position="727"/>
    </location>
</feature>
<feature type="region of interest" description="Disordered" evidence="1">
    <location>
        <begin position="217"/>
        <end position="242"/>
    </location>
</feature>
<evidence type="ECO:0000313" key="4">
    <source>
        <dbReference type="EMBL" id="GEU52854.1"/>
    </source>
</evidence>
<feature type="compositionally biased region" description="Basic residues" evidence="1">
    <location>
        <begin position="712"/>
        <end position="723"/>
    </location>
</feature>